<feature type="domain" description="Leucine-rich repeat-containing N-terminal plant-type" evidence="4">
    <location>
        <begin position="91"/>
        <end position="119"/>
    </location>
</feature>
<organism evidence="5 6">
    <name type="scientific">Zingiber officinale</name>
    <name type="common">Ginger</name>
    <name type="synonym">Amomum zingiber</name>
    <dbReference type="NCBI Taxonomy" id="94328"/>
    <lineage>
        <taxon>Eukaryota</taxon>
        <taxon>Viridiplantae</taxon>
        <taxon>Streptophyta</taxon>
        <taxon>Embryophyta</taxon>
        <taxon>Tracheophyta</taxon>
        <taxon>Spermatophyta</taxon>
        <taxon>Magnoliopsida</taxon>
        <taxon>Liliopsida</taxon>
        <taxon>Zingiberales</taxon>
        <taxon>Zingiberaceae</taxon>
        <taxon>Zingiber</taxon>
    </lineage>
</organism>
<evidence type="ECO:0000313" key="6">
    <source>
        <dbReference type="Proteomes" id="UP000734854"/>
    </source>
</evidence>
<protein>
    <recommendedName>
        <fullName evidence="4">Leucine-rich repeat-containing N-terminal plant-type domain-containing protein</fullName>
    </recommendedName>
</protein>
<dbReference type="Proteomes" id="UP000734854">
    <property type="component" value="Unassembled WGS sequence"/>
</dbReference>
<dbReference type="Pfam" id="PF08263">
    <property type="entry name" value="LRRNT_2"/>
    <property type="match status" value="1"/>
</dbReference>
<dbReference type="AlphaFoldDB" id="A0A8J5EB92"/>
<keyword evidence="1" id="KW-0433">Leucine-rich repeat</keyword>
<dbReference type="EMBL" id="JACMSC010000021">
    <property type="protein sequence ID" value="KAG6470087.1"/>
    <property type="molecule type" value="Genomic_DNA"/>
</dbReference>
<dbReference type="InterPro" id="IPR013210">
    <property type="entry name" value="LRR_N_plant-typ"/>
</dbReference>
<evidence type="ECO:0000256" key="2">
    <source>
        <dbReference type="ARBA" id="ARBA00022737"/>
    </source>
</evidence>
<accession>A0A8J5EB92</accession>
<feature type="region of interest" description="Disordered" evidence="3">
    <location>
        <begin position="45"/>
        <end position="66"/>
    </location>
</feature>
<gene>
    <name evidence="5" type="ORF">ZIOFF_071141</name>
</gene>
<evidence type="ECO:0000256" key="3">
    <source>
        <dbReference type="SAM" id="MobiDB-lite"/>
    </source>
</evidence>
<sequence length="119" mass="12858">MLPLSASHASNVGCCFAFYRTPRRPAVPYSPSSSPPAGCHLSTLSQSSTTFPCPQSAADASSPPRPKPVITLRLLFKLEVELLPSSTRLFKALMGFKASIEDPHNVLKNWDQISVDPCS</sequence>
<reference evidence="5 6" key="1">
    <citation type="submission" date="2020-08" db="EMBL/GenBank/DDBJ databases">
        <title>Plant Genome Project.</title>
        <authorList>
            <person name="Zhang R.-G."/>
        </authorList>
    </citation>
    <scope>NUCLEOTIDE SEQUENCE [LARGE SCALE GENOMIC DNA]</scope>
    <source>
        <tissue evidence="5">Rhizome</tissue>
    </source>
</reference>
<evidence type="ECO:0000313" key="5">
    <source>
        <dbReference type="EMBL" id="KAG6470087.1"/>
    </source>
</evidence>
<comment type="caution">
    <text evidence="5">The sequence shown here is derived from an EMBL/GenBank/DDBJ whole genome shotgun (WGS) entry which is preliminary data.</text>
</comment>
<keyword evidence="6" id="KW-1185">Reference proteome</keyword>
<evidence type="ECO:0000256" key="1">
    <source>
        <dbReference type="ARBA" id="ARBA00022614"/>
    </source>
</evidence>
<evidence type="ECO:0000259" key="4">
    <source>
        <dbReference type="Pfam" id="PF08263"/>
    </source>
</evidence>
<name>A0A8J5EB92_ZINOF</name>
<proteinExistence type="predicted"/>
<keyword evidence="2" id="KW-0677">Repeat</keyword>